<proteinExistence type="predicted"/>
<dbReference type="EMBL" id="OBQD01000005">
    <property type="protein sequence ID" value="SOC38302.1"/>
    <property type="molecule type" value="Genomic_DNA"/>
</dbReference>
<evidence type="ECO:0000313" key="1">
    <source>
        <dbReference type="EMBL" id="SOC38302.1"/>
    </source>
</evidence>
<dbReference type="AlphaFoldDB" id="A0A285U8Y4"/>
<dbReference type="InterPro" id="IPR010385">
    <property type="entry name" value="DUF982"/>
</dbReference>
<sequence length="117" mass="12506">MLSDKPWSVVVNVTLPCGIQRVFHGPYDALDFLENEWPSRRGQKYDRAIVLCRASLENSAPLAIAREAFMAASMEAGMAVRPLTSFENGDAVRLGSNIGKMDAAEASPGRSPGAPGA</sequence>
<evidence type="ECO:0000313" key="2">
    <source>
        <dbReference type="Proteomes" id="UP000219167"/>
    </source>
</evidence>
<dbReference type="Proteomes" id="UP000219167">
    <property type="component" value="Unassembled WGS sequence"/>
</dbReference>
<keyword evidence="2" id="KW-1185">Reference proteome</keyword>
<gene>
    <name evidence="1" type="ORF">SAMN05892877_10576</name>
</gene>
<dbReference type="Pfam" id="PF06169">
    <property type="entry name" value="DUF982"/>
    <property type="match status" value="1"/>
</dbReference>
<dbReference type="RefSeq" id="WP_245423469.1">
    <property type="nucleotide sequence ID" value="NZ_OBQD01000005.1"/>
</dbReference>
<dbReference type="Gene3D" id="6.10.250.730">
    <property type="match status" value="1"/>
</dbReference>
<organism evidence="1 2">
    <name type="scientific">Rhizobium subbaraonis</name>
    <dbReference type="NCBI Taxonomy" id="908946"/>
    <lineage>
        <taxon>Bacteria</taxon>
        <taxon>Pseudomonadati</taxon>
        <taxon>Pseudomonadota</taxon>
        <taxon>Alphaproteobacteria</taxon>
        <taxon>Hyphomicrobiales</taxon>
        <taxon>Rhizobiaceae</taxon>
        <taxon>Rhizobium/Agrobacterium group</taxon>
        <taxon>Rhizobium</taxon>
    </lineage>
</organism>
<accession>A0A285U8Y4</accession>
<reference evidence="1 2" key="1">
    <citation type="submission" date="2017-08" db="EMBL/GenBank/DDBJ databases">
        <authorList>
            <person name="de Groot N.N."/>
        </authorList>
    </citation>
    <scope>NUCLEOTIDE SEQUENCE [LARGE SCALE GENOMIC DNA]</scope>
    <source>
        <strain evidence="1 2">JC85</strain>
    </source>
</reference>
<name>A0A285U8Y4_9HYPH</name>
<protein>
    <submittedName>
        <fullName evidence="1">Uncharacterized protein DUF982</fullName>
    </submittedName>
</protein>